<evidence type="ECO:0008006" key="3">
    <source>
        <dbReference type="Google" id="ProtNLM"/>
    </source>
</evidence>
<reference evidence="1 2" key="1">
    <citation type="submission" date="2018-06" db="EMBL/GenBank/DDBJ databases">
        <title>Genomic Encyclopedia of Type Strains, Phase IV (KMG-IV): sequencing the most valuable type-strain genomes for metagenomic binning, comparative biology and taxonomic classification.</title>
        <authorList>
            <person name="Goeker M."/>
        </authorList>
    </citation>
    <scope>NUCLEOTIDE SEQUENCE [LARGE SCALE GENOMIC DNA]</scope>
    <source>
        <strain evidence="1 2">DSM 24875</strain>
    </source>
</reference>
<evidence type="ECO:0000313" key="2">
    <source>
        <dbReference type="Proteomes" id="UP000253529"/>
    </source>
</evidence>
<dbReference type="SUPFAM" id="SSF57652">
    <property type="entry name" value="HIPIP (high potential iron protein)"/>
    <property type="match status" value="1"/>
</dbReference>
<accession>A0A366FK89</accession>
<dbReference type="GO" id="GO:0009055">
    <property type="term" value="F:electron transfer activity"/>
    <property type="evidence" value="ECO:0007669"/>
    <property type="project" value="InterPro"/>
</dbReference>
<protein>
    <recommendedName>
        <fullName evidence="3">High-potential iron-sulfur protein</fullName>
    </recommendedName>
</protein>
<dbReference type="EMBL" id="QNRK01000009">
    <property type="protein sequence ID" value="RBP14390.1"/>
    <property type="molecule type" value="Genomic_DNA"/>
</dbReference>
<dbReference type="AlphaFoldDB" id="A0A366FK89"/>
<evidence type="ECO:0000313" key="1">
    <source>
        <dbReference type="EMBL" id="RBP14390.1"/>
    </source>
</evidence>
<dbReference type="InterPro" id="IPR036369">
    <property type="entry name" value="HIPIP_sf"/>
</dbReference>
<dbReference type="InterPro" id="IPR006311">
    <property type="entry name" value="TAT_signal"/>
</dbReference>
<dbReference type="PROSITE" id="PS51318">
    <property type="entry name" value="TAT"/>
    <property type="match status" value="1"/>
</dbReference>
<gene>
    <name evidence="1" type="ORF">DFR50_109144</name>
</gene>
<keyword evidence="2" id="KW-1185">Reference proteome</keyword>
<sequence length="89" mass="9018">MTMSGSGVSRRTMVFGCIAGGASALATGASAIEMSPVKVSKDSVHYVTTAQDGHCCSACKLFVAPSSCIAVSGQIGRDCGCRIWLTKAA</sequence>
<comment type="caution">
    <text evidence="1">The sequence shown here is derived from an EMBL/GenBank/DDBJ whole genome shotgun (WGS) entry which is preliminary data.</text>
</comment>
<proteinExistence type="predicted"/>
<organism evidence="1 2">
    <name type="scientific">Roseiarcus fermentans</name>
    <dbReference type="NCBI Taxonomy" id="1473586"/>
    <lineage>
        <taxon>Bacteria</taxon>
        <taxon>Pseudomonadati</taxon>
        <taxon>Pseudomonadota</taxon>
        <taxon>Alphaproteobacteria</taxon>
        <taxon>Hyphomicrobiales</taxon>
        <taxon>Roseiarcaceae</taxon>
        <taxon>Roseiarcus</taxon>
    </lineage>
</organism>
<name>A0A366FK89_9HYPH</name>
<dbReference type="GO" id="GO:0019646">
    <property type="term" value="P:aerobic electron transport chain"/>
    <property type="evidence" value="ECO:0007669"/>
    <property type="project" value="InterPro"/>
</dbReference>
<dbReference type="Proteomes" id="UP000253529">
    <property type="component" value="Unassembled WGS sequence"/>
</dbReference>
<dbReference type="Gene3D" id="4.10.490.10">
    <property type="entry name" value="High potential iron-sulphur protein"/>
    <property type="match status" value="1"/>
</dbReference>